<dbReference type="InterPro" id="IPR041656">
    <property type="entry name" value="TPR_5"/>
</dbReference>
<name>A0A7C3LY27_9BACT</name>
<dbReference type="SUPFAM" id="SSF48452">
    <property type="entry name" value="TPR-like"/>
    <property type="match status" value="1"/>
</dbReference>
<organism evidence="2">
    <name type="scientific">Leptospirillum ferriphilum</name>
    <dbReference type="NCBI Taxonomy" id="178606"/>
    <lineage>
        <taxon>Bacteria</taxon>
        <taxon>Pseudomonadati</taxon>
        <taxon>Nitrospirota</taxon>
        <taxon>Nitrospiria</taxon>
        <taxon>Nitrospirales</taxon>
        <taxon>Nitrospiraceae</taxon>
        <taxon>Leptospirillum</taxon>
    </lineage>
</organism>
<evidence type="ECO:0000313" key="2">
    <source>
        <dbReference type="EMBL" id="HFT93538.1"/>
    </source>
</evidence>
<feature type="domain" description="Tetratrico peptide repeat group 5" evidence="1">
    <location>
        <begin position="66"/>
        <end position="160"/>
    </location>
</feature>
<dbReference type="Gene3D" id="1.25.40.10">
    <property type="entry name" value="Tetratricopeptide repeat domain"/>
    <property type="match status" value="2"/>
</dbReference>
<sequence length="272" mass="30355">MNLTGRRILSGVLLLAVLLGGCQKDRAQAHFSKAEDALVHMNLASARKEFHAAIEASPSSHLAGRAFYELGRMDDLYGNDPEKASGHYMKSLENLKDGKLRQRVSINLATDLDHLGKPDEALAILRRLEGPDLLPSYEPRVWDLSARILDHEGRYTEALAYYKKVAARDGDSFRGQKAQFKAGLLENLTSDPRSAAADLQHFVDRYPGSPFAPIARFNLALTLDRLGDHQKALSILESIKDNYPNQDVVLQRMAEIRHEIREQSKQPDSKGS</sequence>
<protein>
    <submittedName>
        <fullName evidence="2">Tetratricopeptide repeat protein</fullName>
    </submittedName>
</protein>
<dbReference type="AlphaFoldDB" id="A0A7C3LY27"/>
<dbReference type="Pfam" id="PF12688">
    <property type="entry name" value="TPR_5"/>
    <property type="match status" value="1"/>
</dbReference>
<dbReference type="SMART" id="SM00028">
    <property type="entry name" value="TPR"/>
    <property type="match status" value="3"/>
</dbReference>
<proteinExistence type="predicted"/>
<dbReference type="InterPro" id="IPR019734">
    <property type="entry name" value="TPR_rpt"/>
</dbReference>
<reference evidence="2" key="1">
    <citation type="journal article" date="2020" name="mSystems">
        <title>Genome- and Community-Level Interaction Insights into Carbon Utilization and Element Cycling Functions of Hydrothermarchaeota in Hydrothermal Sediment.</title>
        <authorList>
            <person name="Zhou Z."/>
            <person name="Liu Y."/>
            <person name="Xu W."/>
            <person name="Pan J."/>
            <person name="Luo Z.H."/>
            <person name="Li M."/>
        </authorList>
    </citation>
    <scope>NUCLEOTIDE SEQUENCE [LARGE SCALE GENOMIC DNA]</scope>
    <source>
        <strain evidence="2">SpSt-902</strain>
    </source>
</reference>
<dbReference type="Pfam" id="PF13432">
    <property type="entry name" value="TPR_16"/>
    <property type="match status" value="1"/>
</dbReference>
<gene>
    <name evidence="2" type="ORF">ENX03_06320</name>
</gene>
<comment type="caution">
    <text evidence="2">The sequence shown here is derived from an EMBL/GenBank/DDBJ whole genome shotgun (WGS) entry which is preliminary data.</text>
</comment>
<dbReference type="PROSITE" id="PS51257">
    <property type="entry name" value="PROKAR_LIPOPROTEIN"/>
    <property type="match status" value="1"/>
</dbReference>
<evidence type="ECO:0000259" key="1">
    <source>
        <dbReference type="Pfam" id="PF12688"/>
    </source>
</evidence>
<dbReference type="EMBL" id="DTMM01000124">
    <property type="protein sequence ID" value="HFT93538.1"/>
    <property type="molecule type" value="Genomic_DNA"/>
</dbReference>
<dbReference type="InterPro" id="IPR011990">
    <property type="entry name" value="TPR-like_helical_dom_sf"/>
</dbReference>
<accession>A0A7C3LY27</accession>